<proteinExistence type="predicted"/>
<keyword evidence="1" id="KW-0812">Transmembrane</keyword>
<protein>
    <submittedName>
        <fullName evidence="2">Uncharacterized protein</fullName>
    </submittedName>
</protein>
<comment type="caution">
    <text evidence="2">The sequence shown here is derived from an EMBL/GenBank/DDBJ whole genome shotgun (WGS) entry which is preliminary data.</text>
</comment>
<name>A0A939KAP6_9BURK</name>
<feature type="transmembrane region" description="Helical" evidence="1">
    <location>
        <begin position="34"/>
        <end position="55"/>
    </location>
</feature>
<feature type="transmembrane region" description="Helical" evidence="1">
    <location>
        <begin position="6"/>
        <end position="22"/>
    </location>
</feature>
<dbReference type="EMBL" id="JAFNME010000002">
    <property type="protein sequence ID" value="MBO1248552.1"/>
    <property type="molecule type" value="Genomic_DNA"/>
</dbReference>
<reference evidence="2" key="1">
    <citation type="submission" date="2021-03" db="EMBL/GenBank/DDBJ databases">
        <title>Comamonas denitrificans.</title>
        <authorList>
            <person name="Finster K."/>
        </authorList>
    </citation>
    <scope>NUCLEOTIDE SEQUENCE</scope>
    <source>
        <strain evidence="2">MM2021_4</strain>
    </source>
</reference>
<keyword evidence="1" id="KW-1133">Transmembrane helix</keyword>
<evidence type="ECO:0000313" key="3">
    <source>
        <dbReference type="Proteomes" id="UP000664731"/>
    </source>
</evidence>
<evidence type="ECO:0000256" key="1">
    <source>
        <dbReference type="SAM" id="Phobius"/>
    </source>
</evidence>
<gene>
    <name evidence="2" type="ORF">J1777_01685</name>
</gene>
<accession>A0A939KAP6</accession>
<dbReference type="Proteomes" id="UP000664731">
    <property type="component" value="Unassembled WGS sequence"/>
</dbReference>
<sequence>MIWNLAGVFIIGLCTGAFGYLLRKLSKNRLPKWIIPIAAGGGMFAYLAYYDYAWFDFKRSQLPEGSVVIQEYREPDFFRPWSYLAPSVNQFDVVDGQYRRHQQEGDTIVEYIVYRFIKDPSERMLQIHQVLNCTSRERVALTDPAHRAKQPGQAVEMVLASDRMLQTACR</sequence>
<keyword evidence="3" id="KW-1185">Reference proteome</keyword>
<dbReference type="AlphaFoldDB" id="A0A939KAP6"/>
<keyword evidence="1" id="KW-0472">Membrane</keyword>
<evidence type="ECO:0000313" key="2">
    <source>
        <dbReference type="EMBL" id="MBO1248552.1"/>
    </source>
</evidence>
<dbReference type="RefSeq" id="WP_207574098.1">
    <property type="nucleotide sequence ID" value="NZ_JAFNME010000002.1"/>
</dbReference>
<organism evidence="2 3">
    <name type="scientific">Comamonas denitrificans</name>
    <dbReference type="NCBI Taxonomy" id="117506"/>
    <lineage>
        <taxon>Bacteria</taxon>
        <taxon>Pseudomonadati</taxon>
        <taxon>Pseudomonadota</taxon>
        <taxon>Betaproteobacteria</taxon>
        <taxon>Burkholderiales</taxon>
        <taxon>Comamonadaceae</taxon>
        <taxon>Comamonas</taxon>
    </lineage>
</organism>